<dbReference type="RefSeq" id="WP_284056385.1">
    <property type="nucleotide sequence ID" value="NZ_JAMSLR010000003.1"/>
</dbReference>
<dbReference type="InterPro" id="IPR021923">
    <property type="entry name" value="DUF3536"/>
</dbReference>
<dbReference type="EMBL" id="JAMSLR010000003">
    <property type="protein sequence ID" value="MCM8748602.1"/>
    <property type="molecule type" value="Genomic_DNA"/>
</dbReference>
<dbReference type="Pfam" id="PF12055">
    <property type="entry name" value="DUF3536"/>
    <property type="match status" value="1"/>
</dbReference>
<dbReference type="SUPFAM" id="SSF88713">
    <property type="entry name" value="Glycoside hydrolase/deacetylase"/>
    <property type="match status" value="1"/>
</dbReference>
<gene>
    <name evidence="5" type="ORF">NET02_05545</name>
</gene>
<dbReference type="InterPro" id="IPR011330">
    <property type="entry name" value="Glyco_hydro/deAcase_b/a-brl"/>
</dbReference>
<dbReference type="AlphaFoldDB" id="A0AA41WAC9"/>
<evidence type="ECO:0000256" key="3">
    <source>
        <dbReference type="RuleBase" id="RU361196"/>
    </source>
</evidence>
<protein>
    <submittedName>
        <fullName evidence="5">DUF3536 domain-containing protein</fullName>
    </submittedName>
</protein>
<evidence type="ECO:0000259" key="4">
    <source>
        <dbReference type="Pfam" id="PF03065"/>
    </source>
</evidence>
<feature type="domain" description="Glycoside hydrolase family 57 N-terminal" evidence="4">
    <location>
        <begin position="110"/>
        <end position="304"/>
    </location>
</feature>
<dbReference type="InterPro" id="IPR027291">
    <property type="entry name" value="Glyco_hydro_38_N_sf"/>
</dbReference>
<evidence type="ECO:0000313" key="5">
    <source>
        <dbReference type="EMBL" id="MCM8748602.1"/>
    </source>
</evidence>
<dbReference type="Pfam" id="PF03065">
    <property type="entry name" value="Glyco_hydro_57"/>
    <property type="match status" value="1"/>
</dbReference>
<comment type="caution">
    <text evidence="5">The sequence shown here is derived from an EMBL/GenBank/DDBJ whole genome shotgun (WGS) entry which is preliminary data.</text>
</comment>
<comment type="similarity">
    <text evidence="1 3">Belongs to the glycosyl hydrolase 57 family.</text>
</comment>
<dbReference type="GO" id="GO:0005975">
    <property type="term" value="P:carbohydrate metabolic process"/>
    <property type="evidence" value="ECO:0007669"/>
    <property type="project" value="InterPro"/>
</dbReference>
<reference evidence="5" key="1">
    <citation type="submission" date="2022-06" db="EMBL/GenBank/DDBJ databases">
        <title>CFH 74404 Thermomicrobiaceae sp.</title>
        <authorList>
            <person name="Ming H."/>
            <person name="Li W.-J."/>
            <person name="Zhao Z."/>
        </authorList>
    </citation>
    <scope>NUCLEOTIDE SEQUENCE</scope>
    <source>
        <strain evidence="5">CFH 74404</strain>
    </source>
</reference>
<evidence type="ECO:0000256" key="2">
    <source>
        <dbReference type="ARBA" id="ARBA00023277"/>
    </source>
</evidence>
<dbReference type="GO" id="GO:0003824">
    <property type="term" value="F:catalytic activity"/>
    <property type="evidence" value="ECO:0007669"/>
    <property type="project" value="InterPro"/>
</dbReference>
<dbReference type="CDD" id="cd10797">
    <property type="entry name" value="GH57N_APU_like_1"/>
    <property type="match status" value="1"/>
</dbReference>
<evidence type="ECO:0000313" key="6">
    <source>
        <dbReference type="Proteomes" id="UP001165306"/>
    </source>
</evidence>
<sequence length="806" mass="91802">MKHICIHGHFYQPPRENPWLEVVELQDSAYPYHDWNARITAECYGPNAWSRILNSEGRIVKIVDNYARISFNFGPTLLSWMAEQEPAVYQAILAADRESQVRFGGHGSAMAQAYNHIIMPLANTRDKRTQVIWGIRDFEARFGRAPVGMWLPETAVDLETLDILAENGIAFTVLAPHQAKRVKPREGGDWQDVSDGRVDPTRPYLVRLPSGRSIVVFFYNGPISREIAFGDLLNSGERFAQRLLAAAWDAKGEPLVHVATDGETYGHHHRFGDMALAFALEQIESSADVALTNYAAYLAQHPPVWEAEIQEFTSWSCAHGVERWRSNCGCNTGMHPGWTQEWRAPLREALDWLLDTLAPIYERMGSELFTDPWAARDDYISVVLDRAEDNVTRFLERWQRRALEPDERVTALKLLELQRHAMLMYTSCGWFFDEISGIETVQVLQYAGRVIQLADELFGDRFEEQFLALLERAPSNIPEIGNGRVAYERFVLPARVDLPKVAAHYAVSALFEGYPESVSVACYQVDRLALDVQEAGRARLLTGQIQVRSLITEESGVFNVAALHLGDHNVISGVRGDHDERAYRELVNALTESFARADIPETLRALDEHFRPATYSLRTLFRDEQRKILDLILASTLQEAEGMYRHLYEDSQPLMRFLADLGAPIPPAFQTAAGFTVNADLRREIESPQPDFERIDRLFSEAETWRLDLDQHGLAYALQRALERAAERWRLSPEDRELLGLLTGLSSVAPRLKEPVNTWLVQNIVYEVLHTVYPEMSWRSERGDDAALEWIQAFRQLCDALWIAVE</sequence>
<dbReference type="InterPro" id="IPR052046">
    <property type="entry name" value="GH57_Enzymes"/>
</dbReference>
<organism evidence="5 6">
    <name type="scientific">Thermalbibacter longus</name>
    <dbReference type="NCBI Taxonomy" id="2951981"/>
    <lineage>
        <taxon>Bacteria</taxon>
        <taxon>Pseudomonadati</taxon>
        <taxon>Thermomicrobiota</taxon>
        <taxon>Thermomicrobia</taxon>
        <taxon>Thermomicrobiales</taxon>
        <taxon>Thermomicrobiaceae</taxon>
        <taxon>Thermalbibacter</taxon>
    </lineage>
</organism>
<evidence type="ECO:0000256" key="1">
    <source>
        <dbReference type="ARBA" id="ARBA00006821"/>
    </source>
</evidence>
<dbReference type="PANTHER" id="PTHR36306:SF3">
    <property type="entry name" value="GLYCOSIDE HYDROLASE FAMILY 57"/>
    <property type="match status" value="1"/>
</dbReference>
<name>A0AA41WAC9_9BACT</name>
<keyword evidence="2 3" id="KW-0119">Carbohydrate metabolism</keyword>
<dbReference type="Proteomes" id="UP001165306">
    <property type="component" value="Unassembled WGS sequence"/>
</dbReference>
<dbReference type="Gene3D" id="3.20.110.10">
    <property type="entry name" value="Glycoside hydrolase 38, N terminal domain"/>
    <property type="match status" value="2"/>
</dbReference>
<accession>A0AA41WAC9</accession>
<dbReference type="PANTHER" id="PTHR36306">
    <property type="entry name" value="ALPHA-AMYLASE-RELATED-RELATED"/>
    <property type="match status" value="1"/>
</dbReference>
<dbReference type="InterPro" id="IPR004300">
    <property type="entry name" value="Glyco_hydro_57_N"/>
</dbReference>
<keyword evidence="6" id="KW-1185">Reference proteome</keyword>
<proteinExistence type="inferred from homology"/>